<dbReference type="EMBL" id="KE561004">
    <property type="protein sequence ID" value="EPZ34055.1"/>
    <property type="molecule type" value="Genomic_DNA"/>
</dbReference>
<gene>
    <name evidence="1" type="ORF">O9G_004992</name>
</gene>
<dbReference type="Proteomes" id="UP000030755">
    <property type="component" value="Unassembled WGS sequence"/>
</dbReference>
<dbReference type="AlphaFoldDB" id="A0A075AV68"/>
<sequence>MLPSQVVQSKIGTSITCVRKLGSHKRGILCTKCLVPAVSQIDYEIVVTFNNVVSNRFEAKDLNDGCHFALMYVAWSSGAVKDREFNH</sequence>
<name>A0A075AV68_ROZAC</name>
<evidence type="ECO:0000313" key="1">
    <source>
        <dbReference type="EMBL" id="EPZ34055.1"/>
    </source>
</evidence>
<evidence type="ECO:0000313" key="2">
    <source>
        <dbReference type="Proteomes" id="UP000030755"/>
    </source>
</evidence>
<keyword evidence="2" id="KW-1185">Reference proteome</keyword>
<reference evidence="1 2" key="1">
    <citation type="journal article" date="2013" name="Curr. Biol.">
        <title>Shared signatures of parasitism and phylogenomics unite Cryptomycota and microsporidia.</title>
        <authorList>
            <person name="James T.Y."/>
            <person name="Pelin A."/>
            <person name="Bonen L."/>
            <person name="Ahrendt S."/>
            <person name="Sain D."/>
            <person name="Corradi N."/>
            <person name="Stajich J.E."/>
        </authorList>
    </citation>
    <scope>NUCLEOTIDE SEQUENCE [LARGE SCALE GENOMIC DNA]</scope>
    <source>
        <strain evidence="1 2">CSF55</strain>
    </source>
</reference>
<organism evidence="1 2">
    <name type="scientific">Rozella allomycis (strain CSF55)</name>
    <dbReference type="NCBI Taxonomy" id="988480"/>
    <lineage>
        <taxon>Eukaryota</taxon>
        <taxon>Fungi</taxon>
        <taxon>Fungi incertae sedis</taxon>
        <taxon>Cryptomycota</taxon>
        <taxon>Cryptomycota incertae sedis</taxon>
        <taxon>Rozella</taxon>
    </lineage>
</organism>
<accession>A0A075AV68</accession>
<dbReference type="HOGENOM" id="CLU_2484578_0_0_1"/>
<protein>
    <submittedName>
        <fullName evidence="1">Uncharacterized protein</fullName>
    </submittedName>
</protein>
<proteinExistence type="predicted"/>